<evidence type="ECO:0000313" key="1">
    <source>
        <dbReference type="EMBL" id="PAK77221.1"/>
    </source>
</evidence>
<dbReference type="EMBL" id="NCXI01000135">
    <property type="protein sequence ID" value="PAK77221.1"/>
    <property type="molecule type" value="Genomic_DNA"/>
</dbReference>
<dbReference type="AlphaFoldDB" id="A0A269XWI9"/>
<proteinExistence type="predicted"/>
<comment type="caution">
    <text evidence="1">The sequence shown here is derived from an EMBL/GenBank/DDBJ whole genome shotgun (WGS) entry which is preliminary data.</text>
</comment>
<name>A0A269XWI9_9LACO</name>
<organism evidence="1 2">
    <name type="scientific">Lentilactobacillus parakefiri</name>
    <dbReference type="NCBI Taxonomy" id="152332"/>
    <lineage>
        <taxon>Bacteria</taxon>
        <taxon>Bacillati</taxon>
        <taxon>Bacillota</taxon>
        <taxon>Bacilli</taxon>
        <taxon>Lactobacillales</taxon>
        <taxon>Lactobacillaceae</taxon>
        <taxon>Lentilactobacillus</taxon>
    </lineage>
</organism>
<dbReference type="Proteomes" id="UP000216802">
    <property type="component" value="Unassembled WGS sequence"/>
</dbReference>
<reference evidence="1 2" key="1">
    <citation type="submission" date="2017-04" db="EMBL/GenBank/DDBJ databases">
        <title>Kefir bacterial isolates.</title>
        <authorList>
            <person name="Kim Y."/>
            <person name="Blasche S."/>
            <person name="Patil K.R."/>
        </authorList>
    </citation>
    <scope>NUCLEOTIDE SEQUENCE [LARGE SCALE GENOMIC DNA]</scope>
    <source>
        <strain evidence="1 2">OG2</strain>
    </source>
</reference>
<evidence type="ECO:0000313" key="2">
    <source>
        <dbReference type="Proteomes" id="UP000216802"/>
    </source>
</evidence>
<protein>
    <submittedName>
        <fullName evidence="1">Uncharacterized protein</fullName>
    </submittedName>
</protein>
<accession>A0A269XWI9</accession>
<sequence length="101" mass="11840">MSIGTTTLSVKPTTASANDIPTRLHHKWVGHRWGQIYRLNAYRYHCNFFDGAWHHLYYSHTGYNKWSAQPAGHSYNGLIIKYLSPRHIRILYDVSYINLYG</sequence>
<gene>
    <name evidence="1" type="ORF">B8W98_11270</name>
</gene>